<dbReference type="EMBL" id="CAJNOR010004003">
    <property type="protein sequence ID" value="CAF1467134.1"/>
    <property type="molecule type" value="Genomic_DNA"/>
</dbReference>
<comment type="caution">
    <text evidence="1">The sequence shown here is derived from an EMBL/GenBank/DDBJ whole genome shotgun (WGS) entry which is preliminary data.</text>
</comment>
<evidence type="ECO:0000313" key="3">
    <source>
        <dbReference type="Proteomes" id="UP000663828"/>
    </source>
</evidence>
<name>A0A815MVA2_ADIRI</name>
<evidence type="ECO:0000313" key="2">
    <source>
        <dbReference type="EMBL" id="CAF1467134.1"/>
    </source>
</evidence>
<evidence type="ECO:0000313" key="4">
    <source>
        <dbReference type="Proteomes" id="UP000663852"/>
    </source>
</evidence>
<evidence type="ECO:0000313" key="1">
    <source>
        <dbReference type="EMBL" id="CAF1428049.1"/>
    </source>
</evidence>
<evidence type="ECO:0008006" key="5">
    <source>
        <dbReference type="Google" id="ProtNLM"/>
    </source>
</evidence>
<reference evidence="1" key="1">
    <citation type="submission" date="2021-02" db="EMBL/GenBank/DDBJ databases">
        <authorList>
            <person name="Nowell W R."/>
        </authorList>
    </citation>
    <scope>NUCLEOTIDE SEQUENCE</scope>
</reference>
<dbReference type="AlphaFoldDB" id="A0A815MVA2"/>
<proteinExistence type="predicted"/>
<dbReference type="EMBL" id="CAJNOJ010000387">
    <property type="protein sequence ID" value="CAF1428049.1"/>
    <property type="molecule type" value="Genomic_DNA"/>
</dbReference>
<organism evidence="1 4">
    <name type="scientific">Adineta ricciae</name>
    <name type="common">Rotifer</name>
    <dbReference type="NCBI Taxonomy" id="249248"/>
    <lineage>
        <taxon>Eukaryota</taxon>
        <taxon>Metazoa</taxon>
        <taxon>Spiralia</taxon>
        <taxon>Gnathifera</taxon>
        <taxon>Rotifera</taxon>
        <taxon>Eurotatoria</taxon>
        <taxon>Bdelloidea</taxon>
        <taxon>Adinetida</taxon>
        <taxon>Adinetidae</taxon>
        <taxon>Adineta</taxon>
    </lineage>
</organism>
<dbReference type="Proteomes" id="UP000663852">
    <property type="component" value="Unassembled WGS sequence"/>
</dbReference>
<protein>
    <recommendedName>
        <fullName evidence="5">F-box domain-containing protein</fullName>
    </recommendedName>
</protein>
<dbReference type="OrthoDB" id="9987843at2759"/>
<accession>A0A815MVA2</accession>
<dbReference type="Proteomes" id="UP000663828">
    <property type="component" value="Unassembled WGS sequence"/>
</dbReference>
<keyword evidence="3" id="KW-1185">Reference proteome</keyword>
<gene>
    <name evidence="1" type="ORF">EDS130_LOCUS38000</name>
    <name evidence="2" type="ORF">XAT740_LOCUS37762</name>
</gene>
<sequence>MQQIKRRQLDCFNKYDERKRRKSKSNEIISILENLANETIYEIFEYLDYYHIYQSFYNLNTRFRSLLTKSTLPLKINLFLMSQTTFNRYNQDIIIPNNHRIETLRIENHIIFDEYTLGLSNKIFLRTLIIENIESTCLKNLLDQLNMMLHLSSLSITTLDAIENKNPIYQQIFRLESLKYCKLSLGGGYSTKELPMVTDEYSPIEYLIIDHEIYIEQLPTFFSYVPHLRHLSLHLLREQGTIENRSFSSALNYLTHVSIILETSINFNTLENLLSRSFPFIQVLHISAGWKHFDAHKWQHLISTYLPNLPIFDAVFKIIPYITVQKLEIEQRMNLFRSSFWIDRQWLFDCRLTHTKYFQPIILFSSDPYRRKECIISNRSTSVLCVDKYEKVFKSVHHLQITNTAVLEESNDYFPNVNKLTIEDDSPVFTHQPTHISLNRILPLQQLQILVIEYSHLSFLKIIEFLSYTPNVHTLTFQTMLLLKENKKTIKQNEIFQSISKINRVTNIKYASECTKDELELLIMLFPRLQRLQIGTVKTDMESILRFLLIDNNRYTLHLRVLCFTSVSEAHVNYLKDLINTKAISSNSRIKQSGNNLYLWW</sequence>